<keyword evidence="2" id="KW-1185">Reference proteome</keyword>
<dbReference type="EMBL" id="JAWDJW010008459">
    <property type="protein sequence ID" value="KAK3060581.1"/>
    <property type="molecule type" value="Genomic_DNA"/>
</dbReference>
<gene>
    <name evidence="1" type="ORF">LTS18_008225</name>
</gene>
<name>A0ACC3D1T1_9PEZI</name>
<proteinExistence type="predicted"/>
<evidence type="ECO:0000313" key="2">
    <source>
        <dbReference type="Proteomes" id="UP001186974"/>
    </source>
</evidence>
<organism evidence="1 2">
    <name type="scientific">Coniosporium uncinatum</name>
    <dbReference type="NCBI Taxonomy" id="93489"/>
    <lineage>
        <taxon>Eukaryota</taxon>
        <taxon>Fungi</taxon>
        <taxon>Dikarya</taxon>
        <taxon>Ascomycota</taxon>
        <taxon>Pezizomycotina</taxon>
        <taxon>Dothideomycetes</taxon>
        <taxon>Dothideomycetes incertae sedis</taxon>
        <taxon>Coniosporium</taxon>
    </lineage>
</organism>
<protein>
    <submittedName>
        <fullName evidence="1">Uncharacterized protein</fullName>
    </submittedName>
</protein>
<comment type="caution">
    <text evidence="1">The sequence shown here is derived from an EMBL/GenBank/DDBJ whole genome shotgun (WGS) entry which is preliminary data.</text>
</comment>
<evidence type="ECO:0000313" key="1">
    <source>
        <dbReference type="EMBL" id="KAK3060581.1"/>
    </source>
</evidence>
<accession>A0ACC3D1T1</accession>
<sequence>MLLSNGDDAASKVPGGKMMDGTSGATSPAHNVSSVDIIDSPNEGVQPGQEAVAVPHPGGASADSPVGLGGVVFQSGSIASVTLISALWALRIYSVLVVLSYARVVLRQYVAQSTASSYELHTGAASEDMAQNPFAEGRELGGGWQGKLGRVLVGGFTKKYWLGRDEGEDAEWMKSMGGKFGGRKARGAALNERERRRRSGTGPMEPIELPQFQGQAGAEGR</sequence>
<reference evidence="1" key="1">
    <citation type="submission" date="2024-09" db="EMBL/GenBank/DDBJ databases">
        <title>Black Yeasts Isolated from many extreme environments.</title>
        <authorList>
            <person name="Coleine C."/>
            <person name="Stajich J.E."/>
            <person name="Selbmann L."/>
        </authorList>
    </citation>
    <scope>NUCLEOTIDE SEQUENCE</scope>
    <source>
        <strain evidence="1">CCFEE 5737</strain>
    </source>
</reference>
<dbReference type="Proteomes" id="UP001186974">
    <property type="component" value="Unassembled WGS sequence"/>
</dbReference>